<sequence length="155" mass="16804">MFTRKALPALLGSSIRRQFTTVLPRMSAPYQVVATDQAPAAIGPYSQAVTYNGILYSSGSIPLDPVSMQVVSGGIEEQTLQVFKNISGLLSASGITPAHILKTTCFLKSMNDFVPFNKIYGDFFGETQPSRSCVEVARLPKDVLVEIEFIAVAKQ</sequence>
<dbReference type="GeneID" id="91085950"/>
<dbReference type="Pfam" id="PF01042">
    <property type="entry name" value="Ribonuc_L-PSP"/>
    <property type="match status" value="1"/>
</dbReference>
<organism evidence="2 3">
    <name type="scientific">Cryptococcus depauperatus CBS 7841</name>
    <dbReference type="NCBI Taxonomy" id="1295531"/>
    <lineage>
        <taxon>Eukaryota</taxon>
        <taxon>Fungi</taxon>
        <taxon>Dikarya</taxon>
        <taxon>Basidiomycota</taxon>
        <taxon>Agaricomycotina</taxon>
        <taxon>Tremellomycetes</taxon>
        <taxon>Tremellales</taxon>
        <taxon>Cryptococcaceae</taxon>
        <taxon>Cryptococcus</taxon>
    </lineage>
</organism>
<dbReference type="CDD" id="cd00448">
    <property type="entry name" value="YjgF_YER057c_UK114_family"/>
    <property type="match status" value="1"/>
</dbReference>
<evidence type="ECO:0000313" key="2">
    <source>
        <dbReference type="EMBL" id="WVN86570.1"/>
    </source>
</evidence>
<dbReference type="Gene3D" id="3.30.1330.40">
    <property type="entry name" value="RutC-like"/>
    <property type="match status" value="1"/>
</dbReference>
<dbReference type="GO" id="GO:0005829">
    <property type="term" value="C:cytosol"/>
    <property type="evidence" value="ECO:0007669"/>
    <property type="project" value="TreeGrafter"/>
</dbReference>
<dbReference type="GO" id="GO:0005739">
    <property type="term" value="C:mitochondrion"/>
    <property type="evidence" value="ECO:0007669"/>
    <property type="project" value="TreeGrafter"/>
</dbReference>
<dbReference type="PANTHER" id="PTHR11803:SF58">
    <property type="entry name" value="PROTEIN HMF1-RELATED"/>
    <property type="match status" value="1"/>
</dbReference>
<reference evidence="2" key="1">
    <citation type="submission" date="2016-06" db="EMBL/GenBank/DDBJ databases">
        <authorList>
            <person name="Cuomo C."/>
            <person name="Litvintseva A."/>
            <person name="Heitman J."/>
            <person name="Chen Y."/>
            <person name="Sun S."/>
            <person name="Springer D."/>
            <person name="Dromer F."/>
            <person name="Young S."/>
            <person name="Zeng Q."/>
            <person name="Chapman S."/>
            <person name="Gujja S."/>
            <person name="Saif S."/>
            <person name="Birren B."/>
        </authorList>
    </citation>
    <scope>NUCLEOTIDE SEQUENCE</scope>
    <source>
        <strain evidence="2">CBS 7841</strain>
    </source>
</reference>
<gene>
    <name evidence="2" type="ORF">L203_101737</name>
</gene>
<dbReference type="PROSITE" id="PS01094">
    <property type="entry name" value="UPF0076"/>
    <property type="match status" value="1"/>
</dbReference>
<accession>A0AAJ8JQD4</accession>
<protein>
    <submittedName>
        <fullName evidence="2">Uncharacterized protein</fullName>
    </submittedName>
</protein>
<dbReference type="InterPro" id="IPR006056">
    <property type="entry name" value="RidA"/>
</dbReference>
<dbReference type="Proteomes" id="UP000094043">
    <property type="component" value="Chromosome 2"/>
</dbReference>
<dbReference type="InterPro" id="IPR035959">
    <property type="entry name" value="RutC-like_sf"/>
</dbReference>
<reference evidence="2" key="3">
    <citation type="submission" date="2024-01" db="EMBL/GenBank/DDBJ databases">
        <authorList>
            <person name="Coelho M.A."/>
            <person name="David-Palma M."/>
            <person name="Shea T."/>
            <person name="Sun S."/>
            <person name="Cuomo C.A."/>
            <person name="Heitman J."/>
        </authorList>
    </citation>
    <scope>NUCLEOTIDE SEQUENCE</scope>
    <source>
        <strain evidence="2">CBS 7841</strain>
    </source>
</reference>
<dbReference type="FunFam" id="3.30.1330.40:FF:000001">
    <property type="entry name" value="L-PSP family endoribonuclease"/>
    <property type="match status" value="1"/>
</dbReference>
<comment type="similarity">
    <text evidence="1">Belongs to the RutC family.</text>
</comment>
<reference evidence="2" key="2">
    <citation type="journal article" date="2022" name="Elife">
        <title>Obligate sexual reproduction of a homothallic fungus closely related to the Cryptococcus pathogenic species complex.</title>
        <authorList>
            <person name="Passer A.R."/>
            <person name="Clancey S.A."/>
            <person name="Shea T."/>
            <person name="David-Palma M."/>
            <person name="Averette A.F."/>
            <person name="Boekhout T."/>
            <person name="Porcel B.M."/>
            <person name="Nowrousian M."/>
            <person name="Cuomo C.A."/>
            <person name="Sun S."/>
            <person name="Heitman J."/>
            <person name="Coelho M.A."/>
        </authorList>
    </citation>
    <scope>NUCLEOTIDE SEQUENCE</scope>
    <source>
        <strain evidence="2">CBS 7841</strain>
    </source>
</reference>
<dbReference type="KEGG" id="cdep:91085950"/>
<dbReference type="EMBL" id="CP143785">
    <property type="protein sequence ID" value="WVN86570.1"/>
    <property type="molecule type" value="Genomic_DNA"/>
</dbReference>
<proteinExistence type="inferred from homology"/>
<keyword evidence="3" id="KW-1185">Reference proteome</keyword>
<dbReference type="InterPro" id="IPR006175">
    <property type="entry name" value="YjgF/YER057c/UK114"/>
</dbReference>
<evidence type="ECO:0000313" key="3">
    <source>
        <dbReference type="Proteomes" id="UP000094043"/>
    </source>
</evidence>
<dbReference type="SUPFAM" id="SSF55298">
    <property type="entry name" value="YjgF-like"/>
    <property type="match status" value="1"/>
</dbReference>
<dbReference type="NCBIfam" id="TIGR00004">
    <property type="entry name" value="Rid family detoxifying hydrolase"/>
    <property type="match status" value="1"/>
</dbReference>
<evidence type="ECO:0000256" key="1">
    <source>
        <dbReference type="ARBA" id="ARBA00010552"/>
    </source>
</evidence>
<dbReference type="PANTHER" id="PTHR11803">
    <property type="entry name" value="2-IMINOBUTANOATE/2-IMINOPROPANOATE DEAMINASE RIDA"/>
    <property type="match status" value="1"/>
</dbReference>
<name>A0AAJ8JQD4_9TREE</name>
<dbReference type="AlphaFoldDB" id="A0AAJ8JQD4"/>
<dbReference type="GO" id="GO:0019239">
    <property type="term" value="F:deaminase activity"/>
    <property type="evidence" value="ECO:0007669"/>
    <property type="project" value="TreeGrafter"/>
</dbReference>
<dbReference type="RefSeq" id="XP_066067270.1">
    <property type="nucleotide sequence ID" value="XM_066211173.1"/>
</dbReference>
<dbReference type="InterPro" id="IPR019897">
    <property type="entry name" value="RidA_CS"/>
</dbReference>